<dbReference type="GO" id="GO:0016114">
    <property type="term" value="P:terpenoid biosynthetic process"/>
    <property type="evidence" value="ECO:0007669"/>
    <property type="project" value="UniProtKB-UniRule"/>
</dbReference>
<reference evidence="12 13" key="1">
    <citation type="submission" date="2020-07" db="EMBL/GenBank/DDBJ databases">
        <title>Sequencing the genomes of 1000 actinobacteria strains.</title>
        <authorList>
            <person name="Klenk H.-P."/>
        </authorList>
    </citation>
    <scope>NUCLEOTIDE SEQUENCE [LARGE SCALE GENOMIC DNA]</scope>
    <source>
        <strain evidence="12 13">DSM 44442</strain>
    </source>
</reference>
<dbReference type="HAMAP" id="MF_00061">
    <property type="entry name" value="IspE"/>
    <property type="match status" value="1"/>
</dbReference>
<keyword evidence="13" id="KW-1185">Reference proteome</keyword>
<proteinExistence type="inferred from homology"/>
<dbReference type="Gene3D" id="3.30.70.890">
    <property type="entry name" value="GHMP kinase, C-terminal domain"/>
    <property type="match status" value="1"/>
</dbReference>
<sequence>MRVPAKVNLQLAVGPGREDGFHDLVNVFHAVSLFDEVTVTTAPSRPETGLTELTVGGGLGSHLSRVPLDGTNLTARAAALLAERTGRGHPVTIHMDKHIPVAGGMAGGSADAAAALVACDRLWGCDLPRRTLLDYAAELGSDVPFALVGATAVGRGRGEILEPMAGPGRFHWVFALSPHGLSTAKVFAEYDRLRPDAPEPRADAALAAALAAADPVALGRALSNDLQGAALSLLPELERTLETGTEAGALGALVSGSGPTCAFLVGGGAEERSVIDRREADVVAALEASGLCERVVTAYGDVPGATVL</sequence>
<dbReference type="PANTHER" id="PTHR43527:SF2">
    <property type="entry name" value="4-DIPHOSPHOCYTIDYL-2-C-METHYL-D-ERYTHRITOL KINASE, CHLOROPLASTIC"/>
    <property type="match status" value="1"/>
</dbReference>
<evidence type="ECO:0000256" key="2">
    <source>
        <dbReference type="ARBA" id="ARBA00012052"/>
    </source>
</evidence>
<dbReference type="AlphaFoldDB" id="A0A7Z0EQ41"/>
<gene>
    <name evidence="9" type="primary">ispE</name>
    <name evidence="12" type="ORF">HNR10_004105</name>
</gene>
<dbReference type="PANTHER" id="PTHR43527">
    <property type="entry name" value="4-DIPHOSPHOCYTIDYL-2-C-METHYL-D-ERYTHRITOL KINASE, CHLOROPLASTIC"/>
    <property type="match status" value="1"/>
</dbReference>
<dbReference type="EC" id="2.7.1.148" evidence="2 9"/>
<organism evidence="12 13">
    <name type="scientific">Nocardiopsis aegyptia</name>
    <dbReference type="NCBI Taxonomy" id="220378"/>
    <lineage>
        <taxon>Bacteria</taxon>
        <taxon>Bacillati</taxon>
        <taxon>Actinomycetota</taxon>
        <taxon>Actinomycetes</taxon>
        <taxon>Streptosporangiales</taxon>
        <taxon>Nocardiopsidaceae</taxon>
        <taxon>Nocardiopsis</taxon>
    </lineage>
</organism>
<comment type="catalytic activity">
    <reaction evidence="9">
        <text>4-CDP-2-C-methyl-D-erythritol + ATP = 4-CDP-2-C-methyl-D-erythritol 2-phosphate + ADP + H(+)</text>
        <dbReference type="Rhea" id="RHEA:18437"/>
        <dbReference type="ChEBI" id="CHEBI:15378"/>
        <dbReference type="ChEBI" id="CHEBI:30616"/>
        <dbReference type="ChEBI" id="CHEBI:57823"/>
        <dbReference type="ChEBI" id="CHEBI:57919"/>
        <dbReference type="ChEBI" id="CHEBI:456216"/>
        <dbReference type="EC" id="2.7.1.148"/>
    </reaction>
</comment>
<keyword evidence="4 9" id="KW-0808">Transferase</keyword>
<evidence type="ECO:0000259" key="10">
    <source>
        <dbReference type="Pfam" id="PF00288"/>
    </source>
</evidence>
<dbReference type="InterPro" id="IPR006204">
    <property type="entry name" value="GHMP_kinase_N_dom"/>
</dbReference>
<dbReference type="PIRSF" id="PIRSF010376">
    <property type="entry name" value="IspE"/>
    <property type="match status" value="1"/>
</dbReference>
<evidence type="ECO:0000256" key="5">
    <source>
        <dbReference type="ARBA" id="ARBA00022741"/>
    </source>
</evidence>
<comment type="similarity">
    <text evidence="1 9">Belongs to the GHMP kinase family. IspE subfamily.</text>
</comment>
<dbReference type="InterPro" id="IPR020568">
    <property type="entry name" value="Ribosomal_Su5_D2-typ_SF"/>
</dbReference>
<dbReference type="Gene3D" id="3.30.230.10">
    <property type="match status" value="1"/>
</dbReference>
<comment type="pathway">
    <text evidence="9">Isoprenoid biosynthesis; isopentenyl diphosphate biosynthesis via DXP pathway; isopentenyl diphosphate from 1-deoxy-D-xylulose 5-phosphate: step 3/6.</text>
</comment>
<dbReference type="InterPro" id="IPR036554">
    <property type="entry name" value="GHMP_kinase_C_sf"/>
</dbReference>
<dbReference type="GO" id="GO:0019288">
    <property type="term" value="P:isopentenyl diphosphate biosynthetic process, methylerythritol 4-phosphate pathway"/>
    <property type="evidence" value="ECO:0007669"/>
    <property type="project" value="UniProtKB-UniRule"/>
</dbReference>
<accession>A0A7Z0EQ41</accession>
<keyword evidence="7 9" id="KW-0067">ATP-binding</keyword>
<evidence type="ECO:0000256" key="9">
    <source>
        <dbReference type="HAMAP-Rule" id="MF_00061"/>
    </source>
</evidence>
<evidence type="ECO:0000256" key="6">
    <source>
        <dbReference type="ARBA" id="ARBA00022777"/>
    </source>
</evidence>
<evidence type="ECO:0000256" key="7">
    <source>
        <dbReference type="ARBA" id="ARBA00022840"/>
    </source>
</evidence>
<dbReference type="InterPro" id="IPR004424">
    <property type="entry name" value="IspE"/>
</dbReference>
<dbReference type="SUPFAM" id="SSF54211">
    <property type="entry name" value="Ribosomal protein S5 domain 2-like"/>
    <property type="match status" value="1"/>
</dbReference>
<evidence type="ECO:0000256" key="1">
    <source>
        <dbReference type="ARBA" id="ARBA00009684"/>
    </source>
</evidence>
<evidence type="ECO:0000313" key="12">
    <source>
        <dbReference type="EMBL" id="NYJ36224.1"/>
    </source>
</evidence>
<dbReference type="Pfam" id="PF08544">
    <property type="entry name" value="GHMP_kinases_C"/>
    <property type="match status" value="1"/>
</dbReference>
<dbReference type="Proteomes" id="UP000572051">
    <property type="component" value="Unassembled WGS sequence"/>
</dbReference>
<dbReference type="SUPFAM" id="SSF55060">
    <property type="entry name" value="GHMP Kinase, C-terminal domain"/>
    <property type="match status" value="1"/>
</dbReference>
<dbReference type="NCBIfam" id="TIGR00154">
    <property type="entry name" value="ispE"/>
    <property type="match status" value="1"/>
</dbReference>
<evidence type="ECO:0000256" key="3">
    <source>
        <dbReference type="ARBA" id="ARBA00017473"/>
    </source>
</evidence>
<keyword evidence="9" id="KW-0414">Isoprene biosynthesis</keyword>
<dbReference type="GO" id="GO:0050515">
    <property type="term" value="F:4-(cytidine 5'-diphospho)-2-C-methyl-D-erythritol kinase activity"/>
    <property type="evidence" value="ECO:0007669"/>
    <property type="project" value="UniProtKB-UniRule"/>
</dbReference>
<name>A0A7Z0EQ41_9ACTN</name>
<feature type="domain" description="GHMP kinase C-terminal" evidence="11">
    <location>
        <begin position="207"/>
        <end position="269"/>
    </location>
</feature>
<evidence type="ECO:0000256" key="8">
    <source>
        <dbReference type="ARBA" id="ARBA00032554"/>
    </source>
</evidence>
<dbReference type="EMBL" id="JACCFS010000001">
    <property type="protein sequence ID" value="NYJ36224.1"/>
    <property type="molecule type" value="Genomic_DNA"/>
</dbReference>
<dbReference type="InterPro" id="IPR013750">
    <property type="entry name" value="GHMP_kinase_C_dom"/>
</dbReference>
<protein>
    <recommendedName>
        <fullName evidence="3 9">4-diphosphocytidyl-2-C-methyl-D-erythritol kinase</fullName>
        <shortName evidence="9">CMK</shortName>
        <ecNumber evidence="2 9">2.7.1.148</ecNumber>
    </recommendedName>
    <alternativeName>
        <fullName evidence="8 9">4-(cytidine-5'-diphospho)-2-C-methyl-D-erythritol kinase</fullName>
    </alternativeName>
</protein>
<keyword evidence="5 9" id="KW-0547">Nucleotide-binding</keyword>
<evidence type="ECO:0000313" key="13">
    <source>
        <dbReference type="Proteomes" id="UP000572051"/>
    </source>
</evidence>
<keyword evidence="6 9" id="KW-0418">Kinase</keyword>
<dbReference type="InterPro" id="IPR014721">
    <property type="entry name" value="Ribsml_uS5_D2-typ_fold_subgr"/>
</dbReference>
<evidence type="ECO:0000259" key="11">
    <source>
        <dbReference type="Pfam" id="PF08544"/>
    </source>
</evidence>
<dbReference type="NCBIfam" id="NF002870">
    <property type="entry name" value="PRK03188.1"/>
    <property type="match status" value="1"/>
</dbReference>
<dbReference type="GO" id="GO:0005524">
    <property type="term" value="F:ATP binding"/>
    <property type="evidence" value="ECO:0007669"/>
    <property type="project" value="UniProtKB-UniRule"/>
</dbReference>
<feature type="active site" evidence="9">
    <location>
        <position position="142"/>
    </location>
</feature>
<comment type="function">
    <text evidence="9">Catalyzes the phosphorylation of the position 2 hydroxy group of 4-diphosphocytidyl-2C-methyl-D-erythritol.</text>
</comment>
<dbReference type="Pfam" id="PF00288">
    <property type="entry name" value="GHMP_kinases_N"/>
    <property type="match status" value="1"/>
</dbReference>
<feature type="domain" description="GHMP kinase N-terminal" evidence="10">
    <location>
        <begin position="72"/>
        <end position="149"/>
    </location>
</feature>
<comment type="caution">
    <text evidence="12">The sequence shown here is derived from an EMBL/GenBank/DDBJ whole genome shotgun (WGS) entry which is preliminary data.</text>
</comment>
<feature type="binding site" evidence="9">
    <location>
        <begin position="100"/>
        <end position="110"/>
    </location>
    <ligand>
        <name>ATP</name>
        <dbReference type="ChEBI" id="CHEBI:30616"/>
    </ligand>
</feature>
<evidence type="ECO:0000256" key="4">
    <source>
        <dbReference type="ARBA" id="ARBA00022679"/>
    </source>
</evidence>
<feature type="active site" evidence="9">
    <location>
        <position position="6"/>
    </location>
</feature>
<dbReference type="UniPathway" id="UPA00056">
    <property type="reaction ID" value="UER00094"/>
</dbReference>